<gene>
    <name evidence="2" type="ORF">FHS72_000030</name>
</gene>
<keyword evidence="1" id="KW-0812">Transmembrane</keyword>
<feature type="transmembrane region" description="Helical" evidence="1">
    <location>
        <begin position="6"/>
        <end position="24"/>
    </location>
</feature>
<dbReference type="RefSeq" id="WP_183523745.1">
    <property type="nucleotide sequence ID" value="NZ_JACIJM010000001.1"/>
</dbReference>
<dbReference type="Proteomes" id="UP000535415">
    <property type="component" value="Unassembled WGS sequence"/>
</dbReference>
<accession>A0A7W9BH93</accession>
<evidence type="ECO:0000313" key="2">
    <source>
        <dbReference type="EMBL" id="MBB5720426.1"/>
    </source>
</evidence>
<dbReference type="AlphaFoldDB" id="A0A7W9BH93"/>
<protein>
    <submittedName>
        <fullName evidence="2">DNA anti-recombination protein RmuC</fullName>
    </submittedName>
</protein>
<organism evidence="2 3">
    <name type="scientific">Yoonia ponticola</name>
    <dbReference type="NCBI Taxonomy" id="1524255"/>
    <lineage>
        <taxon>Bacteria</taxon>
        <taxon>Pseudomonadati</taxon>
        <taxon>Pseudomonadota</taxon>
        <taxon>Alphaproteobacteria</taxon>
        <taxon>Rhodobacterales</taxon>
        <taxon>Paracoccaceae</taxon>
        <taxon>Yoonia</taxon>
    </lineage>
</organism>
<dbReference type="EMBL" id="JACIJM010000001">
    <property type="protein sequence ID" value="MBB5720426.1"/>
    <property type="molecule type" value="Genomic_DNA"/>
</dbReference>
<reference evidence="2 3" key="1">
    <citation type="submission" date="2020-08" db="EMBL/GenBank/DDBJ databases">
        <title>Genomic Encyclopedia of Type Strains, Phase IV (KMG-IV): sequencing the most valuable type-strain genomes for metagenomic binning, comparative biology and taxonomic classification.</title>
        <authorList>
            <person name="Goeker M."/>
        </authorList>
    </citation>
    <scope>NUCLEOTIDE SEQUENCE [LARGE SCALE GENOMIC DNA]</scope>
    <source>
        <strain evidence="2 3">DSM 101064</strain>
    </source>
</reference>
<keyword evidence="1" id="KW-1133">Transmembrane helix</keyword>
<evidence type="ECO:0000256" key="1">
    <source>
        <dbReference type="SAM" id="Phobius"/>
    </source>
</evidence>
<sequence length="120" mass="13204">MAFISDILMSSGAFGVALYCIVLSRRLKRFTNLESGIGKAINTMSKQIQDLENSLQKAQITGSESVNRLKEGSERAEAAGRHLELLVASLHSLPTNERQTKTAPANPFFARRNFDYASAE</sequence>
<proteinExistence type="predicted"/>
<evidence type="ECO:0000313" key="3">
    <source>
        <dbReference type="Proteomes" id="UP000535415"/>
    </source>
</evidence>
<keyword evidence="1" id="KW-0472">Membrane</keyword>
<comment type="caution">
    <text evidence="2">The sequence shown here is derived from an EMBL/GenBank/DDBJ whole genome shotgun (WGS) entry which is preliminary data.</text>
</comment>
<keyword evidence="3" id="KW-1185">Reference proteome</keyword>
<name>A0A7W9BH93_9RHOB</name>